<dbReference type="SUPFAM" id="SSF57756">
    <property type="entry name" value="Retrovirus zinc finger-like domains"/>
    <property type="match status" value="1"/>
</dbReference>
<feature type="region of interest" description="Disordered" evidence="3">
    <location>
        <begin position="811"/>
        <end position="833"/>
    </location>
</feature>
<evidence type="ECO:0000313" key="6">
    <source>
        <dbReference type="EMBL" id="KAL2644717.1"/>
    </source>
</evidence>
<feature type="region of interest" description="Disordered" evidence="3">
    <location>
        <begin position="1619"/>
        <end position="1681"/>
    </location>
</feature>
<feature type="region of interest" description="Disordered" evidence="3">
    <location>
        <begin position="964"/>
        <end position="995"/>
    </location>
</feature>
<feature type="compositionally biased region" description="Basic and acidic residues" evidence="3">
    <location>
        <begin position="690"/>
        <end position="734"/>
    </location>
</feature>
<feature type="region of interest" description="Disordered" evidence="3">
    <location>
        <begin position="1082"/>
        <end position="1138"/>
    </location>
</feature>
<feature type="compositionally biased region" description="Basic and acidic residues" evidence="3">
    <location>
        <begin position="2041"/>
        <end position="2050"/>
    </location>
</feature>
<feature type="compositionally biased region" description="Basic and acidic residues" evidence="3">
    <location>
        <begin position="162"/>
        <end position="192"/>
    </location>
</feature>
<keyword evidence="2" id="KW-0479">Metal-binding</keyword>
<feature type="compositionally biased region" description="Basic and acidic residues" evidence="3">
    <location>
        <begin position="1215"/>
        <end position="1232"/>
    </location>
</feature>
<feature type="compositionally biased region" description="Basic and acidic residues" evidence="3">
    <location>
        <begin position="324"/>
        <end position="343"/>
    </location>
</feature>
<feature type="compositionally biased region" description="Basic and acidic residues" evidence="3">
    <location>
        <begin position="425"/>
        <end position="453"/>
    </location>
</feature>
<feature type="compositionally biased region" description="Basic and acidic residues" evidence="3">
    <location>
        <begin position="2186"/>
        <end position="2198"/>
    </location>
</feature>
<reference evidence="6 7" key="1">
    <citation type="submission" date="2024-09" db="EMBL/GenBank/DDBJ databases">
        <title>Chromosome-scale assembly of Riccia fluitans.</title>
        <authorList>
            <person name="Paukszto L."/>
            <person name="Sawicki J."/>
            <person name="Karawczyk K."/>
            <person name="Piernik-Szablinska J."/>
            <person name="Szczecinska M."/>
            <person name="Mazdziarz M."/>
        </authorList>
    </citation>
    <scope>NUCLEOTIDE SEQUENCE [LARGE SCALE GENOMIC DNA]</scope>
    <source>
        <strain evidence="6">Rf_01</strain>
        <tissue evidence="6">Aerial parts of the thallus</tissue>
    </source>
</reference>
<gene>
    <name evidence="6" type="ORF">R1flu_012304</name>
</gene>
<dbReference type="InterPro" id="IPR036875">
    <property type="entry name" value="Znf_CCHC_sf"/>
</dbReference>
<dbReference type="PROSITE" id="PS50280">
    <property type="entry name" value="SET"/>
    <property type="match status" value="1"/>
</dbReference>
<keyword evidence="2" id="KW-0863">Zinc-finger</keyword>
<dbReference type="GO" id="GO:0008270">
    <property type="term" value="F:zinc ion binding"/>
    <property type="evidence" value="ECO:0007669"/>
    <property type="project" value="UniProtKB-KW"/>
</dbReference>
<dbReference type="SMART" id="SM00317">
    <property type="entry name" value="SET"/>
    <property type="match status" value="1"/>
</dbReference>
<dbReference type="InterPro" id="IPR046341">
    <property type="entry name" value="SET_dom_sf"/>
</dbReference>
<feature type="compositionally biased region" description="Polar residues" evidence="3">
    <location>
        <begin position="1"/>
        <end position="11"/>
    </location>
</feature>
<dbReference type="InterPro" id="IPR045606">
    <property type="entry name" value="ATXR3_C"/>
</dbReference>
<feature type="region of interest" description="Disordered" evidence="3">
    <location>
        <begin position="1404"/>
        <end position="1431"/>
    </location>
</feature>
<feature type="domain" description="SET" evidence="5">
    <location>
        <begin position="2497"/>
        <end position="2630"/>
    </location>
</feature>
<feature type="compositionally biased region" description="Low complexity" evidence="3">
    <location>
        <begin position="879"/>
        <end position="894"/>
    </location>
</feature>
<evidence type="ECO:0008006" key="8">
    <source>
        <dbReference type="Google" id="ProtNLM"/>
    </source>
</evidence>
<keyword evidence="1" id="KW-0103">Bromodomain</keyword>
<feature type="region of interest" description="Disordered" evidence="3">
    <location>
        <begin position="69"/>
        <end position="743"/>
    </location>
</feature>
<dbReference type="EMBL" id="JBHFFA010000002">
    <property type="protein sequence ID" value="KAL2644717.1"/>
    <property type="molecule type" value="Genomic_DNA"/>
</dbReference>
<dbReference type="InterPro" id="IPR057851">
    <property type="entry name" value="ATXR3_GYF"/>
</dbReference>
<dbReference type="CDD" id="cd10531">
    <property type="entry name" value="SET_SETD2-like"/>
    <property type="match status" value="1"/>
</dbReference>
<dbReference type="InterPro" id="IPR035445">
    <property type="entry name" value="GYF-like_dom_sf"/>
</dbReference>
<dbReference type="SUPFAM" id="SSF55277">
    <property type="entry name" value="GYF domain"/>
    <property type="match status" value="1"/>
</dbReference>
<evidence type="ECO:0000313" key="7">
    <source>
        <dbReference type="Proteomes" id="UP001605036"/>
    </source>
</evidence>
<dbReference type="InterPro" id="IPR036427">
    <property type="entry name" value="Bromodomain-like_sf"/>
</dbReference>
<comment type="caution">
    <text evidence="6">The sequence shown here is derived from an EMBL/GenBank/DDBJ whole genome shotgun (WGS) entry which is preliminary data.</text>
</comment>
<feature type="compositionally biased region" description="Basic and acidic residues" evidence="3">
    <location>
        <begin position="391"/>
        <end position="401"/>
    </location>
</feature>
<feature type="compositionally biased region" description="Basic and acidic residues" evidence="3">
    <location>
        <begin position="1119"/>
        <end position="1138"/>
    </location>
</feature>
<feature type="region of interest" description="Disordered" evidence="3">
    <location>
        <begin position="1710"/>
        <end position="1746"/>
    </location>
</feature>
<feature type="region of interest" description="Disordered" evidence="3">
    <location>
        <begin position="1316"/>
        <end position="1340"/>
    </location>
</feature>
<dbReference type="Pfam" id="PF19633">
    <property type="entry name" value="SDG2_C"/>
    <property type="match status" value="1"/>
</dbReference>
<evidence type="ECO:0000259" key="4">
    <source>
        <dbReference type="PROSITE" id="PS50158"/>
    </source>
</evidence>
<feature type="region of interest" description="Disordered" evidence="3">
    <location>
        <begin position="2032"/>
        <end position="2065"/>
    </location>
</feature>
<feature type="compositionally biased region" description="Basic and acidic residues" evidence="3">
    <location>
        <begin position="561"/>
        <end position="579"/>
    </location>
</feature>
<feature type="compositionally biased region" description="Polar residues" evidence="3">
    <location>
        <begin position="669"/>
        <end position="688"/>
    </location>
</feature>
<dbReference type="Pfam" id="PF00439">
    <property type="entry name" value="Bromodomain"/>
    <property type="match status" value="1"/>
</dbReference>
<evidence type="ECO:0000256" key="2">
    <source>
        <dbReference type="PROSITE-ProRule" id="PRU00047"/>
    </source>
</evidence>
<dbReference type="Proteomes" id="UP001605036">
    <property type="component" value="Unassembled WGS sequence"/>
</dbReference>
<feature type="compositionally biased region" description="Basic and acidic residues" evidence="3">
    <location>
        <begin position="513"/>
        <end position="522"/>
    </location>
</feature>
<feature type="compositionally biased region" description="Polar residues" evidence="3">
    <location>
        <begin position="1659"/>
        <end position="1675"/>
    </location>
</feature>
<dbReference type="Pfam" id="PF25531">
    <property type="entry name" value="GYF_ATXR3"/>
    <property type="match status" value="1"/>
</dbReference>
<feature type="region of interest" description="Disordered" evidence="3">
    <location>
        <begin position="2262"/>
        <end position="2314"/>
    </location>
</feature>
<feature type="compositionally biased region" description="Basic and acidic residues" evidence="3">
    <location>
        <begin position="407"/>
        <end position="419"/>
    </location>
</feature>
<feature type="compositionally biased region" description="Polar residues" evidence="3">
    <location>
        <begin position="967"/>
        <end position="987"/>
    </location>
</feature>
<feature type="compositionally biased region" description="Basic and acidic residues" evidence="3">
    <location>
        <begin position="78"/>
        <end position="143"/>
    </location>
</feature>
<dbReference type="SUPFAM" id="SSF82199">
    <property type="entry name" value="SET domain"/>
    <property type="match status" value="1"/>
</dbReference>
<dbReference type="SUPFAM" id="SSF81383">
    <property type="entry name" value="F-box domain"/>
    <property type="match status" value="1"/>
</dbReference>
<dbReference type="InterPro" id="IPR001878">
    <property type="entry name" value="Znf_CCHC"/>
</dbReference>
<dbReference type="PANTHER" id="PTHR46655:SF1">
    <property type="entry name" value="HISTONE-LYSINE N-METHYLTRANSFERASE ATXR3"/>
    <property type="match status" value="1"/>
</dbReference>
<dbReference type="Gene3D" id="3.30.1490.40">
    <property type="match status" value="1"/>
</dbReference>
<feature type="compositionally biased region" description="Basic and acidic residues" evidence="3">
    <location>
        <begin position="480"/>
        <end position="490"/>
    </location>
</feature>
<feature type="compositionally biased region" description="Acidic residues" evidence="3">
    <location>
        <begin position="2271"/>
        <end position="2314"/>
    </location>
</feature>
<keyword evidence="7" id="KW-1185">Reference proteome</keyword>
<keyword evidence="2" id="KW-0862">Zinc</keyword>
<sequence length="3057" mass="340866">MDRGWNDTSSCGPERSRLGQQPYDRGRLMPVDPRCCFVCGREGHIARFCPAKIERMQAEFYVGWPNEQWPPSRHPVPFHRESTYSRGEIGRDNGYARRGPFDSHEQDDYYHKPRDSGGRTRDDRGMDRDGASDAIARERDSRSSRSSGRKPQDISNQSSGGHRRDEYKAGKEDRRDERKDGKRQRLDTHGESKNWNSSNGLVTREENWEGHHGGSHAEVDVMRKDGSFALGNVSRSSTKETDHQKADCKQSENGGKRGQRSSKAEPSRIVDSGSNRSQAKVPLSVLCNKAMENGAAGKEPRVRKSKPSAFSPAGKETSLPKFSTSREREKLKSQLPADRRDANVRSSVLPEDLMEVDKVEKCETSDTSTVVRFVTDGDKSAMSASGGPKSQKVDEERKVMKASDGPKSQKVDEDRKMVKPSDCPKSGKIDEESKGVEEHRPESERDDLKKMLVEEVSDLPTLEKDDADEEVVVESASADLRARAPEEAHSKSLNGRRASRWDAQDLSSTEAPQKAEVERNEGDGVAGLDIAGDVGVSRNGDLNKEKPAVPAKDPTLSFVSHHSDNASPRKDDAEEEKNCDGGYICESPKLQPASCNRNDEQDGKRRPDCVTSELVAQGSGTNGNRRPDCVISEPVSQEPGNDGKRRPECATAQPVPQELGSDGPDTDSHMVQSDSGPSSWYRQQTQLLGKTHEPHLGESDIEYNDRGRESEADPRVHGSETVSEKEFQRSHFDHGSLSPFRVGNGSREADYAHEGYRGIDHRAPSVEGFFDRSGYADTYIARSCQNPRPKTLDPGLKPEYRRRFQMIDTRNGFGNRGSSEFRRSEDNREHQGWGSGARHLLSLEPQSVHSQCKVSYAHLIGAHYLCVVNARAELQRSPSPMAISPSPSEAAAVSHDPLSSSQVEYTNSTKKESLIRGWLYNDRHGTLQGPVELEQLRKMQENGLLQSDHLICRDGTNEWVTLENAGSPANCSPGNKQLPGPSSSGVHQASPPPAYSRFSLDGHQDDRLTLEHADCDICPPGTEVPHVTPVDGEFEDLHIDERVEKLMQGFPYIPGKEGEAVYEALSSAAMRVRAALGYETDQLNEESPRSHGGFANLGDQWKDGDFGSDVQGLNASEQHVPKADDKGDEKGSEVASEARTEITVAKAPPPVQRKRHVLAEKKPEPWTWPARGGDWKLYLYPVENAQPVVGEKGPQVPVIAKKVVLNGGHSFCEAGIRDTREQRRRDPRKLRESQIQAEDVSQQSANAIKLDLPKFAQVMFSKCGLLPDAPTAHLNHQLIVVPKTAPAENPTLLSSTPRTYLAEPRPGVDGFGARLKPSKASKPTSALFSGAGTGSKLRASEMDPEAVRLGAGKWQESSKRQVVTAEKNRMVSKYRGIPRVGGASDGRMKPVVERMMKHSTRAEVTLRNRSSNQQDVNEEPSKAAPKQLFSKEDLPSKETLNLNEGKWFYLDGTGSEVGPFSFAEIQAQASVGTLIEGSSVYRKSDDTWVPVSVLSAGGLVTDTGIPPEGGLKVTPVPAVTNQLPEASSAVDRTRYSPSEPLPPAVMGSEGFLGTPLRKDSCTQANINIASGISFHDVHPQFLGFTRGKLHEYVMKSYKSVLLPAAFYEGLEKWFQAKEKEKSVVPPQSPVSGLPTPGIERSRDHEDVCATSPRYERHPNNQPTFTGRSAQGTPSSSHDDAARTFETEALSRATSVGQNVKSAGEILSPSKRKACALEESNRRGSHKRRFANSEESDGEEKVSRGTILGAPSLPRLVDDTPFKTPEILPHVICGSQGDCWASLDPALLRMIFRRLRGDVMSLLNASATCKSWMAAGKLCRTQLKSLDLSSLRGAKLDALLAAVPGFGAAKLRRMNLMGCTDVKPEALAELLGACPSISVVETDSLEPFNELRANFPKVRWVTDSSGPRRENEPMVAKRYDGHVRRKSLKPPGGRKSGYTRECEDFDMDLVGDSASKVKSPSGYSYNLSVDLETTGNSVHDSEIPSSTRVSDPARHLKLSNGSKKLDMPASYSKAGKRENGDISHELLMKRKSQTSMLHSKHEKVSNREKRLAGSHRPTQDKVSATSMKSEISTILRAMMEADPSRIFQPANGSVDGKGGPAVSRKMDLLIIEKKLRNGSYSDGKGGFKAFREDVNLLTRIAFRNPKESLIYTTGEKIFKVTHSYFLAMENQSSGQSTVETQSQSKSMEARPSGRGDRAPRLKAPIAVHQRPGKKRHVWNDDGYHKGKLLATRKGRQSDYSEVDSDTDSEREIRRLSKLKKERFWASEQGGESSEDDDDRLIGEDEEQTETEPSDSDVPSESEGEDNIYEADNYDSDWDQEMEYPEWGARMTKAAMVPPVTRKYEVIEEYRIVADKERVEKMMKVELPKNIPQVPVGSDPYNHLDYPEVKEYQPRKKLGEEVLEQEVYGIDPYTHNLLLDTMPLDTDFTETQKQQFIEERLLMVLNKEGKQFTGSGRAPMEYPLERVVQRIASEAQISKDWALYDFAEQLLSNMQARRNRFKFVAYRKGLGVVCNKEKGFEKDEFVVEFFGEVYPPWRWYEKQDGIRSLQKGDKDPTPEFYNIYYERPKADVQGYDLLVVDAMHKANFASRLCHSCRPNCEAKITAVNNRYTIGVYTLRSIKRGEELTFDYNSVTESKEEFENARCLCGTQGCKGSYLNLTGSGTYEQVISKDHGILDRHRLLLSSCASSAVTDQEMEEMRQAGLGSCALSGLPQWAVKYTASLVRFMNFEKKHLPVELLKDPEHKRMLGIFEGASEVEFTDITTEGVYNQRLQNLTITLDKVRHILMVLYQEPSLAPPPVRRLDPREMVQWIWKNENSVVSELVQSLAPHVKSEALTEFKAAVGRNSPNDSGCNLHNALVWLRDALRRLPASCNARHDAAADLIHLYAYTKNFFVLEDYDIVTSSPVLITPLDLGTKPSMTEDTQWKKVYGKDYAWGQLINWYKQNVADPGSSLSKSARGCLVLPDVSSCYSKTPQHDLHRGYGPKVREKMIFHMEHKPQQKWPKSKVWSQFWSFNNERGLFGSPMLDAVIERRPLREDVIRWLKLREINFVGRWDER</sequence>
<accession>A0ABD1ZEC9</accession>
<feature type="domain" description="CCHC-type" evidence="4">
    <location>
        <begin position="36"/>
        <end position="50"/>
    </location>
</feature>
<protein>
    <recommendedName>
        <fullName evidence="8">CCHC-type domain-containing protein</fullName>
    </recommendedName>
</protein>
<feature type="region of interest" description="Disordered" evidence="3">
    <location>
        <begin position="1215"/>
        <end position="1238"/>
    </location>
</feature>
<dbReference type="CDD" id="cd04369">
    <property type="entry name" value="Bromodomain"/>
    <property type="match status" value="1"/>
</dbReference>
<proteinExistence type="predicted"/>
<feature type="compositionally biased region" description="Basic residues" evidence="3">
    <location>
        <begin position="2224"/>
        <end position="2233"/>
    </location>
</feature>
<dbReference type="SMART" id="SM00343">
    <property type="entry name" value="ZnF_C2HC"/>
    <property type="match status" value="1"/>
</dbReference>
<feature type="compositionally biased region" description="Basic and acidic residues" evidence="3">
    <location>
        <begin position="203"/>
        <end position="226"/>
    </location>
</feature>
<dbReference type="Gene3D" id="1.20.920.10">
    <property type="entry name" value="Bromodomain-like"/>
    <property type="match status" value="1"/>
</dbReference>
<feature type="compositionally biased region" description="Polar residues" evidence="3">
    <location>
        <begin position="2172"/>
        <end position="2185"/>
    </location>
</feature>
<feature type="compositionally biased region" description="Basic and acidic residues" evidence="3">
    <location>
        <begin position="1639"/>
        <end position="1658"/>
    </location>
</feature>
<organism evidence="6 7">
    <name type="scientific">Riccia fluitans</name>
    <dbReference type="NCBI Taxonomy" id="41844"/>
    <lineage>
        <taxon>Eukaryota</taxon>
        <taxon>Viridiplantae</taxon>
        <taxon>Streptophyta</taxon>
        <taxon>Embryophyta</taxon>
        <taxon>Marchantiophyta</taxon>
        <taxon>Marchantiopsida</taxon>
        <taxon>Marchantiidae</taxon>
        <taxon>Marchantiales</taxon>
        <taxon>Ricciaceae</taxon>
        <taxon>Riccia</taxon>
    </lineage>
</organism>
<dbReference type="InterPro" id="IPR001214">
    <property type="entry name" value="SET_dom"/>
</dbReference>
<evidence type="ECO:0000256" key="1">
    <source>
        <dbReference type="ARBA" id="ARBA00023117"/>
    </source>
</evidence>
<feature type="compositionally biased region" description="Basic and acidic residues" evidence="3">
    <location>
        <begin position="597"/>
        <end position="608"/>
    </location>
</feature>
<dbReference type="Gene3D" id="2.170.270.10">
    <property type="entry name" value="SET domain"/>
    <property type="match status" value="1"/>
</dbReference>
<name>A0ABD1ZEC9_9MARC</name>
<dbReference type="Pfam" id="PF00856">
    <property type="entry name" value="SET"/>
    <property type="match status" value="1"/>
</dbReference>
<feature type="compositionally biased region" description="Basic and acidic residues" evidence="3">
    <location>
        <begin position="237"/>
        <end position="250"/>
    </location>
</feature>
<dbReference type="PROSITE" id="PS50158">
    <property type="entry name" value="ZF_CCHC"/>
    <property type="match status" value="1"/>
</dbReference>
<feature type="region of interest" description="Disordered" evidence="3">
    <location>
        <begin position="1997"/>
        <end position="2017"/>
    </location>
</feature>
<evidence type="ECO:0000256" key="3">
    <source>
        <dbReference type="SAM" id="MobiDB-lite"/>
    </source>
</evidence>
<dbReference type="InterPro" id="IPR036047">
    <property type="entry name" value="F-box-like_dom_sf"/>
</dbReference>
<dbReference type="PANTHER" id="PTHR46655">
    <property type="entry name" value="HISTONE-LYSINE N-METHYLTRANSFERASE ATXR3"/>
    <property type="match status" value="1"/>
</dbReference>
<feature type="region of interest" description="Disordered" evidence="3">
    <location>
        <begin position="2172"/>
        <end position="2249"/>
    </location>
</feature>
<dbReference type="InterPro" id="IPR001487">
    <property type="entry name" value="Bromodomain"/>
</dbReference>
<evidence type="ECO:0000259" key="5">
    <source>
        <dbReference type="PROSITE" id="PS50280"/>
    </source>
</evidence>
<feature type="region of interest" description="Disordered" evidence="3">
    <location>
        <begin position="879"/>
        <end position="905"/>
    </location>
</feature>
<feature type="region of interest" description="Disordered" evidence="3">
    <location>
        <begin position="1"/>
        <end position="25"/>
    </location>
</feature>
<feature type="compositionally biased region" description="Basic and acidic residues" evidence="3">
    <location>
        <begin position="819"/>
        <end position="831"/>
    </location>
</feature>
<feature type="compositionally biased region" description="Basic and acidic residues" evidence="3">
    <location>
        <begin position="355"/>
        <end position="364"/>
    </location>
</feature>